<proteinExistence type="inferred from homology"/>
<dbReference type="EMBL" id="CP136865">
    <property type="protein sequence ID" value="WOJ97785.1"/>
    <property type="molecule type" value="Genomic_DNA"/>
</dbReference>
<protein>
    <submittedName>
        <fullName evidence="4">Glycosyltransferase family 2 protein</fullName>
    </submittedName>
</protein>
<keyword evidence="3" id="KW-0808">Transferase</keyword>
<dbReference type="Gene3D" id="3.90.550.10">
    <property type="entry name" value="Spore Coat Polysaccharide Biosynthesis Protein SpsA, Chain A"/>
    <property type="match status" value="1"/>
</dbReference>
<gene>
    <name evidence="4" type="ORF">R0137_04215</name>
</gene>
<dbReference type="RefSeq" id="WP_407328803.1">
    <property type="nucleotide sequence ID" value="NZ_CP136865.1"/>
</dbReference>
<dbReference type="InterPro" id="IPR029044">
    <property type="entry name" value="Nucleotide-diphossugar_trans"/>
</dbReference>
<evidence type="ECO:0000313" key="4">
    <source>
        <dbReference type="EMBL" id="WOJ97785.1"/>
    </source>
</evidence>
<evidence type="ECO:0000313" key="5">
    <source>
        <dbReference type="Proteomes" id="UP001626549"/>
    </source>
</evidence>
<reference evidence="4 5" key="1">
    <citation type="submission" date="2023-10" db="EMBL/GenBank/DDBJ databases">
        <title>Two novel species belonging to the OM43/NOR5 clade.</title>
        <authorList>
            <person name="Park M."/>
        </authorList>
    </citation>
    <scope>NUCLEOTIDE SEQUENCE [LARGE SCALE GENOMIC DNA]</scope>
    <source>
        <strain evidence="4 5">IMCC45268</strain>
    </source>
</reference>
<comment type="similarity">
    <text evidence="1">Belongs to the glycosyltransferase 2 family.</text>
</comment>
<accession>A0ABZ0IHI5</accession>
<dbReference type="PANTHER" id="PTHR43179:SF12">
    <property type="entry name" value="GALACTOFURANOSYLTRANSFERASE GLFT2"/>
    <property type="match status" value="1"/>
</dbReference>
<evidence type="ECO:0000256" key="3">
    <source>
        <dbReference type="ARBA" id="ARBA00022679"/>
    </source>
</evidence>
<dbReference type="SUPFAM" id="SSF53448">
    <property type="entry name" value="Nucleotide-diphospho-sugar transferases"/>
    <property type="match status" value="1"/>
</dbReference>
<evidence type="ECO:0000256" key="1">
    <source>
        <dbReference type="ARBA" id="ARBA00006739"/>
    </source>
</evidence>
<keyword evidence="5" id="KW-1185">Reference proteome</keyword>
<organism evidence="4 5">
    <name type="scientific">Congregibacter brevis</name>
    <dbReference type="NCBI Taxonomy" id="3081201"/>
    <lineage>
        <taxon>Bacteria</taxon>
        <taxon>Pseudomonadati</taxon>
        <taxon>Pseudomonadota</taxon>
        <taxon>Gammaproteobacteria</taxon>
        <taxon>Cellvibrionales</taxon>
        <taxon>Halieaceae</taxon>
        <taxon>Congregibacter</taxon>
    </lineage>
</organism>
<dbReference type="Proteomes" id="UP001626549">
    <property type="component" value="Chromosome"/>
</dbReference>
<name>A0ABZ0IHI5_9GAMM</name>
<keyword evidence="2" id="KW-0328">Glycosyltransferase</keyword>
<sequence length="348" mass="39375">MAKLSGVYILLLNWNGWRDSIACLDSLLPNIHDGARVIVCDNQSSDDSLDYIQAWSRDSISAEKPEQPRLASLQNQNLHKPITQLISREQAESGEADPSAQLILVDNAGNLGFAAGNNVGLRFARTQDDMTHLWLLNNDTLVESSCAANMLTRLREHHRPAVCGSVIHFFDDPTVVQCIGGNRFDSVRGRAMESEGRYLNEDELPPIAAIEEQLDYLTGCSMLLPREFLETVGLMNEAYFLYYEEIDWFTRAAKRFDLLVAKDARLYHREGGSIGSRSWNRGPSLVSDTHMFRSRIFFMKTYYPQNAWRCAVSNWLDVLKRIIKGQWRNASVIAREIINGARSAQSQS</sequence>
<evidence type="ECO:0000256" key="2">
    <source>
        <dbReference type="ARBA" id="ARBA00022676"/>
    </source>
</evidence>
<dbReference type="PANTHER" id="PTHR43179">
    <property type="entry name" value="RHAMNOSYLTRANSFERASE WBBL"/>
    <property type="match status" value="1"/>
</dbReference>